<comment type="caution">
    <text evidence="2">The sequence shown here is derived from an EMBL/GenBank/DDBJ whole genome shotgun (WGS) entry which is preliminary data.</text>
</comment>
<gene>
    <name evidence="2" type="ORF">VT98_11122</name>
</gene>
<evidence type="ECO:0000313" key="3">
    <source>
        <dbReference type="Proteomes" id="UP000288086"/>
    </source>
</evidence>
<reference evidence="2 3" key="1">
    <citation type="submission" date="2017-01" db="EMBL/GenBank/DDBJ databases">
        <title>The cable genome- insights into the physiology and evolution of filamentous bacteria capable of sulfide oxidation via long distance electron transfer.</title>
        <authorList>
            <person name="Schreiber L."/>
            <person name="Bjerg J.T."/>
            <person name="Boggild A."/>
            <person name="Van De Vossenberg J."/>
            <person name="Meysman F."/>
            <person name="Nielsen L.P."/>
            <person name="Schramm A."/>
            <person name="Kjeldsen K.U."/>
        </authorList>
    </citation>
    <scope>NUCLEOTIDE SEQUENCE [LARGE SCALE GENOMIC DNA]</scope>
    <source>
        <strain evidence="2">A1</strain>
    </source>
</reference>
<dbReference type="EMBL" id="MTKP01000112">
    <property type="protein sequence ID" value="RWX48764.1"/>
    <property type="molecule type" value="Genomic_DNA"/>
</dbReference>
<evidence type="ECO:0000256" key="1">
    <source>
        <dbReference type="SAM" id="SignalP"/>
    </source>
</evidence>
<protein>
    <recommendedName>
        <fullName evidence="4">DUF4168 domain-containing protein</fullName>
    </recommendedName>
</protein>
<evidence type="ECO:0000313" key="2">
    <source>
        <dbReference type="EMBL" id="RWX48764.1"/>
    </source>
</evidence>
<feature type="chain" id="PRO_5018576014" description="DUF4168 domain-containing protein" evidence="1">
    <location>
        <begin position="25"/>
        <end position="102"/>
    </location>
</feature>
<dbReference type="AlphaFoldDB" id="A0A3S3QVC9"/>
<dbReference type="Proteomes" id="UP000288086">
    <property type="component" value="Unassembled WGS sequence"/>
</dbReference>
<organism evidence="2 3">
    <name type="scientific">Candidatus Electrothrix communis</name>
    <dbReference type="NCBI Taxonomy" id="1859133"/>
    <lineage>
        <taxon>Bacteria</taxon>
        <taxon>Pseudomonadati</taxon>
        <taxon>Thermodesulfobacteriota</taxon>
        <taxon>Desulfobulbia</taxon>
        <taxon>Desulfobulbales</taxon>
        <taxon>Desulfobulbaceae</taxon>
        <taxon>Candidatus Electrothrix</taxon>
    </lineage>
</organism>
<sequence length="102" mass="11475">MKKMTIKIALGLAAGLIMAGSVSAMQVDTNTVATTVDQALTQMQQEMINKNYSAMLLKNEMRAKMMAERTPQNYMQASIQPVMMEKMRAQIKPQQMQVMTTR</sequence>
<feature type="signal peptide" evidence="1">
    <location>
        <begin position="1"/>
        <end position="24"/>
    </location>
</feature>
<proteinExistence type="predicted"/>
<name>A0A3S3QVC9_9BACT</name>
<keyword evidence="1" id="KW-0732">Signal</keyword>
<evidence type="ECO:0008006" key="4">
    <source>
        <dbReference type="Google" id="ProtNLM"/>
    </source>
</evidence>
<keyword evidence="3" id="KW-1185">Reference proteome</keyword>
<accession>A0A3S3QVC9</accession>